<keyword evidence="3" id="KW-1185">Reference proteome</keyword>
<evidence type="ECO:0008006" key="4">
    <source>
        <dbReference type="Google" id="ProtNLM"/>
    </source>
</evidence>
<dbReference type="AlphaFoldDB" id="A0A0R0AWF9"/>
<comment type="caution">
    <text evidence="2">The sequence shown here is derived from an EMBL/GenBank/DDBJ whole genome shotgun (WGS) entry which is preliminary data.</text>
</comment>
<reference evidence="2 3" key="1">
    <citation type="journal article" date="2016" name="Front. Microbiol.">
        <title>Genome Sequence of Type Strains of Genus Stenotrophomonas.</title>
        <authorList>
            <person name="Patil P.P."/>
            <person name="Midha S."/>
            <person name="Kumar S."/>
            <person name="Patil P.B."/>
        </authorList>
    </citation>
    <scope>NUCLEOTIDE SEQUENCE [LARGE SCALE GENOMIC DNA]</scope>
    <source>
        <strain evidence="2 3">LMG 978</strain>
    </source>
</reference>
<evidence type="ECO:0000313" key="3">
    <source>
        <dbReference type="Proteomes" id="UP000051757"/>
    </source>
</evidence>
<dbReference type="Proteomes" id="UP000051757">
    <property type="component" value="Unassembled WGS sequence"/>
</dbReference>
<feature type="signal peptide" evidence="1">
    <location>
        <begin position="1"/>
        <end position="23"/>
    </location>
</feature>
<organism evidence="2 3">
    <name type="scientific">Stenotrophomonas beteli</name>
    <dbReference type="NCBI Taxonomy" id="3384461"/>
    <lineage>
        <taxon>Bacteria</taxon>
        <taxon>Pseudomonadati</taxon>
        <taxon>Pseudomonadota</taxon>
        <taxon>Gammaproteobacteria</taxon>
        <taxon>Lysobacterales</taxon>
        <taxon>Lysobacteraceae</taxon>
        <taxon>Stenotrophomonas</taxon>
        <taxon>Stenotrophomonas maltophilia group</taxon>
    </lineage>
</organism>
<proteinExistence type="predicted"/>
<name>A0A0R0AWF9_9GAMM</name>
<accession>A0A0R0AWF9</accession>
<dbReference type="EMBL" id="LLXV01000046">
    <property type="protein sequence ID" value="KRG49371.1"/>
    <property type="molecule type" value="Genomic_DNA"/>
</dbReference>
<sequence>MVSIMKKLVCIAISLAISMSAHASQSGTDPDPVGRWLHQRALQMAMQDKDSTMGRLSAGVGSYRIVRLADLDAPEEVKRQLRADIARSEGVVRVAEGSIPTQAQMLAALPRRHRSASELRQRLPQPPSALLASPLGPAELIGMEPSGVLEGGTSSGLSRFYRLGGVGIVEFSENNFLAAGTHIEAIAEAQNTTVNGVLAQLRKRADGVGHTRVELAWTGRSKTYSLVATGEKGSDVERNARLLHDIAAAIVD</sequence>
<evidence type="ECO:0000313" key="2">
    <source>
        <dbReference type="EMBL" id="KRG49371.1"/>
    </source>
</evidence>
<keyword evidence="1" id="KW-0732">Signal</keyword>
<feature type="chain" id="PRO_5006391424" description="Secreted protein" evidence="1">
    <location>
        <begin position="24"/>
        <end position="252"/>
    </location>
</feature>
<evidence type="ECO:0000256" key="1">
    <source>
        <dbReference type="SAM" id="SignalP"/>
    </source>
</evidence>
<gene>
    <name evidence="2" type="ORF">ARC23_14390</name>
</gene>
<protein>
    <recommendedName>
        <fullName evidence="4">Secreted protein</fullName>
    </recommendedName>
</protein>